<dbReference type="AlphaFoldDB" id="A0AAP4F7S8"/>
<dbReference type="RefSeq" id="WP_018121432.1">
    <property type="nucleotide sequence ID" value="NZ_CBCRTU010000011.1"/>
</dbReference>
<evidence type="ECO:0000313" key="1">
    <source>
        <dbReference type="EMBL" id="MDK4300072.1"/>
    </source>
</evidence>
<organism evidence="2 3">
    <name type="scientific">Corynebacterium propinquum</name>
    <dbReference type="NCBI Taxonomy" id="43769"/>
    <lineage>
        <taxon>Bacteria</taxon>
        <taxon>Bacillati</taxon>
        <taxon>Actinomycetota</taxon>
        <taxon>Actinomycetes</taxon>
        <taxon>Mycobacteriales</taxon>
        <taxon>Corynebacteriaceae</taxon>
        <taxon>Corynebacterium</taxon>
    </lineage>
</organism>
<accession>A0AAP4F7S8</accession>
<evidence type="ECO:0000313" key="2">
    <source>
        <dbReference type="EMBL" id="MDK4325869.1"/>
    </source>
</evidence>
<reference evidence="2 4" key="1">
    <citation type="submission" date="2023-05" db="EMBL/GenBank/DDBJ databases">
        <title>Metabolic capabilities are highly conserved among human nasal-associated Corynebacterium species in pangenomic analyses.</title>
        <authorList>
            <person name="Tran T.H."/>
            <person name="Roberts A.Q."/>
            <person name="Escapa I.F."/>
            <person name="Gao W."/>
            <person name="Conlan S."/>
            <person name="Kong H."/>
            <person name="Segre J.A."/>
            <person name="Kelly M.S."/>
            <person name="Lemon K.P."/>
        </authorList>
    </citation>
    <scope>NUCLEOTIDE SEQUENCE</scope>
    <source>
        <strain evidence="2">KPL2654</strain>
        <strain evidence="1 4">KPL2811</strain>
    </source>
</reference>
<evidence type="ECO:0000313" key="4">
    <source>
        <dbReference type="Proteomes" id="UP001243856"/>
    </source>
</evidence>
<protein>
    <submittedName>
        <fullName evidence="2">Uncharacterized protein</fullName>
    </submittedName>
</protein>
<name>A0AAP4F7S8_9CORY</name>
<sequence length="108" mass="11372">MTTFALDYDHATALAKDLERAAIDVREPAAPPVDLSLPAHAAGHQEFLSAMQRASSVTAMQSRQLAQRLSAAADSGFAMVRDASLAENATRAGIHSLADAVPTAEEVR</sequence>
<dbReference type="EMBL" id="JASNVK010000002">
    <property type="protein sequence ID" value="MDK4300072.1"/>
    <property type="molecule type" value="Genomic_DNA"/>
</dbReference>
<dbReference type="Proteomes" id="UP001226160">
    <property type="component" value="Unassembled WGS sequence"/>
</dbReference>
<dbReference type="GeneID" id="64187791"/>
<keyword evidence="4" id="KW-1185">Reference proteome</keyword>
<proteinExistence type="predicted"/>
<dbReference type="EMBL" id="JASNVP010000004">
    <property type="protein sequence ID" value="MDK4325869.1"/>
    <property type="molecule type" value="Genomic_DNA"/>
</dbReference>
<comment type="caution">
    <text evidence="2">The sequence shown here is derived from an EMBL/GenBank/DDBJ whole genome shotgun (WGS) entry which is preliminary data.</text>
</comment>
<evidence type="ECO:0000313" key="3">
    <source>
        <dbReference type="Proteomes" id="UP001226160"/>
    </source>
</evidence>
<gene>
    <name evidence="1" type="ORF">QPX45_02215</name>
    <name evidence="2" type="ORF">QPX54_04975</name>
</gene>
<dbReference type="Proteomes" id="UP001243856">
    <property type="component" value="Unassembled WGS sequence"/>
</dbReference>